<protein>
    <submittedName>
        <fullName evidence="1">CrcB family protein</fullName>
    </submittedName>
</protein>
<reference evidence="1 2" key="1">
    <citation type="journal article" date="2014" name="Proc. Natl. Acad. Sci. U.S.A.">
        <title>Molecular dissection of the evolution of carbapenem-resistant multilocus sequence type 258 Klebsiella pneumoniae.</title>
        <authorList>
            <person name="Deleo F.R."/>
            <person name="Chen L."/>
            <person name="Porcella S.F."/>
            <person name="Martens C.A."/>
            <person name="Kobayashi S.D."/>
            <person name="Porter A.R."/>
            <person name="Chavda K.D."/>
            <person name="Jacobs M.R."/>
            <person name="Mathema B."/>
            <person name="Olsen R.J."/>
            <person name="Bonomo R.A."/>
            <person name="Musser J.M."/>
            <person name="Kreiswirth B.N."/>
        </authorList>
    </citation>
    <scope>NUCLEOTIDE SEQUENCE [LARGE SCALE GENOMIC DNA]</scope>
    <source>
        <strain evidence="1">30684/NJST258_2</strain>
    </source>
</reference>
<sequence>MYEHVFAAISRSNETKTFRLVEPLNLTFNLCHLQNSLDCFLRLLAFT</sequence>
<gene>
    <name evidence="1" type="ORF">KPNJ2_02048</name>
</gene>
<evidence type="ECO:0000313" key="2">
    <source>
        <dbReference type="Proteomes" id="UP000019586"/>
    </source>
</evidence>
<evidence type="ECO:0000313" key="1">
    <source>
        <dbReference type="EMBL" id="AHM78828.1"/>
    </source>
</evidence>
<name>W8UT60_KLEPN</name>
<dbReference type="EMBL" id="CP006918">
    <property type="protein sequence ID" value="AHM78828.1"/>
    <property type="molecule type" value="Genomic_DNA"/>
</dbReference>
<organism evidence="1 2">
    <name type="scientific">Klebsiella pneumoniae 30684/NJST258_2</name>
    <dbReference type="NCBI Taxonomy" id="1420013"/>
    <lineage>
        <taxon>Bacteria</taxon>
        <taxon>Pseudomonadati</taxon>
        <taxon>Pseudomonadota</taxon>
        <taxon>Gammaproteobacteria</taxon>
        <taxon>Enterobacterales</taxon>
        <taxon>Enterobacteriaceae</taxon>
        <taxon>Klebsiella/Raoultella group</taxon>
        <taxon>Klebsiella</taxon>
        <taxon>Klebsiella pneumoniae complex</taxon>
    </lineage>
</organism>
<dbReference type="AlphaFoldDB" id="W8UT60"/>
<proteinExistence type="predicted"/>
<accession>W8UT60</accession>
<dbReference type="Proteomes" id="UP000019586">
    <property type="component" value="Chromosome"/>
</dbReference>
<dbReference type="KEGG" id="kps:KPNJ2_02048"/>
<dbReference type="HOGENOM" id="CLU_3169210_0_0_6"/>